<accession>C8VMY0</accession>
<protein>
    <submittedName>
        <fullName evidence="2">Uncharacterized protein</fullName>
    </submittedName>
</protein>
<dbReference type="AlphaFoldDB" id="C8VMY0"/>
<name>C8VMY0_EMENI</name>
<reference evidence="3" key="1">
    <citation type="journal article" date="2005" name="Nature">
        <title>Sequencing of Aspergillus nidulans and comparative analysis with A. fumigatus and A. oryzae.</title>
        <authorList>
            <person name="Galagan J.E."/>
            <person name="Calvo S.E."/>
            <person name="Cuomo C."/>
            <person name="Ma L.J."/>
            <person name="Wortman J.R."/>
            <person name="Batzoglou S."/>
            <person name="Lee S.I."/>
            <person name="Basturkmen M."/>
            <person name="Spevak C.C."/>
            <person name="Clutterbuck J."/>
            <person name="Kapitonov V."/>
            <person name="Jurka J."/>
            <person name="Scazzocchio C."/>
            <person name="Farman M."/>
            <person name="Butler J."/>
            <person name="Purcell S."/>
            <person name="Harris S."/>
            <person name="Braus G.H."/>
            <person name="Draht O."/>
            <person name="Busch S."/>
            <person name="D'Enfert C."/>
            <person name="Bouchier C."/>
            <person name="Goldman G.H."/>
            <person name="Bell-Pedersen D."/>
            <person name="Griffiths-Jones S."/>
            <person name="Doonan J.H."/>
            <person name="Yu J."/>
            <person name="Vienken K."/>
            <person name="Pain A."/>
            <person name="Freitag M."/>
            <person name="Selker E.U."/>
            <person name="Archer D.B."/>
            <person name="Penalva M.A."/>
            <person name="Oakley B.R."/>
            <person name="Momany M."/>
            <person name="Tanaka T."/>
            <person name="Kumagai T."/>
            <person name="Asai K."/>
            <person name="Machida M."/>
            <person name="Nierman W.C."/>
            <person name="Denning D.W."/>
            <person name="Caddick M."/>
            <person name="Hynes M."/>
            <person name="Paoletti M."/>
            <person name="Fischer R."/>
            <person name="Miller B."/>
            <person name="Dyer P."/>
            <person name="Sachs M.S."/>
            <person name="Osmani S.A."/>
            <person name="Birren B.W."/>
        </authorList>
    </citation>
    <scope>NUCLEOTIDE SEQUENCE [LARGE SCALE GENOMIC DNA]</scope>
    <source>
        <strain evidence="3">FGSC A4 / ATCC 38163 / CBS 112.46 / NRRL 194 / M139</strain>
    </source>
</reference>
<dbReference type="RefSeq" id="XP_050468676.1">
    <property type="nucleotide sequence ID" value="XM_050612798.1"/>
</dbReference>
<evidence type="ECO:0000313" key="3">
    <source>
        <dbReference type="Proteomes" id="UP000000560"/>
    </source>
</evidence>
<dbReference type="VEuPathDB" id="FungiDB:AN11306"/>
<gene>
    <name evidence="2" type="ORF">ANIA_11306</name>
</gene>
<evidence type="ECO:0000256" key="1">
    <source>
        <dbReference type="SAM" id="MobiDB-lite"/>
    </source>
</evidence>
<dbReference type="HOGENOM" id="CLU_3050307_0_0_1"/>
<dbReference type="KEGG" id="ani:ANIA_11306"/>
<proteinExistence type="predicted"/>
<dbReference type="EMBL" id="BN001307">
    <property type="protein sequence ID" value="CBF85076.1"/>
    <property type="molecule type" value="Genomic_DNA"/>
</dbReference>
<dbReference type="GeneID" id="74896910"/>
<dbReference type="InParanoid" id="C8VMY0"/>
<evidence type="ECO:0000313" key="2">
    <source>
        <dbReference type="EMBL" id="CBF85076.1"/>
    </source>
</evidence>
<organism evidence="2 3">
    <name type="scientific">Emericella nidulans (strain FGSC A4 / ATCC 38163 / CBS 112.46 / NRRL 194 / M139)</name>
    <name type="common">Aspergillus nidulans</name>
    <dbReference type="NCBI Taxonomy" id="227321"/>
    <lineage>
        <taxon>Eukaryota</taxon>
        <taxon>Fungi</taxon>
        <taxon>Dikarya</taxon>
        <taxon>Ascomycota</taxon>
        <taxon>Pezizomycotina</taxon>
        <taxon>Eurotiomycetes</taxon>
        <taxon>Eurotiomycetidae</taxon>
        <taxon>Eurotiales</taxon>
        <taxon>Aspergillaceae</taxon>
        <taxon>Aspergillus</taxon>
        <taxon>Aspergillus subgen. Nidulantes</taxon>
    </lineage>
</organism>
<feature type="region of interest" description="Disordered" evidence="1">
    <location>
        <begin position="32"/>
        <end position="54"/>
    </location>
</feature>
<sequence length="54" mass="6087">MIDEGTRRDSPSTDDTKTGRCLSMVQGFERREASTELEFTMTQSNDGERAELLS</sequence>
<keyword evidence="3" id="KW-1185">Reference proteome</keyword>
<dbReference type="Proteomes" id="UP000000560">
    <property type="component" value="Chromosome VII"/>
</dbReference>
<reference evidence="3" key="2">
    <citation type="journal article" date="2009" name="Fungal Genet. Biol.">
        <title>The 2008 update of the Aspergillus nidulans genome annotation: a community effort.</title>
        <authorList>
            <person name="Wortman J.R."/>
            <person name="Gilsenan J.M."/>
            <person name="Joardar V."/>
            <person name="Deegan J."/>
            <person name="Clutterbuck J."/>
            <person name="Andersen M.R."/>
            <person name="Archer D."/>
            <person name="Bencina M."/>
            <person name="Braus G."/>
            <person name="Coutinho P."/>
            <person name="von Dohren H."/>
            <person name="Doonan J."/>
            <person name="Driessen A.J."/>
            <person name="Durek P."/>
            <person name="Espeso E."/>
            <person name="Fekete E."/>
            <person name="Flipphi M."/>
            <person name="Estrada C.G."/>
            <person name="Geysens S."/>
            <person name="Goldman G."/>
            <person name="de Groot P.W."/>
            <person name="Hansen K."/>
            <person name="Harris S.D."/>
            <person name="Heinekamp T."/>
            <person name="Helmstaedt K."/>
            <person name="Henrissat B."/>
            <person name="Hofmann G."/>
            <person name="Homan T."/>
            <person name="Horio T."/>
            <person name="Horiuchi H."/>
            <person name="James S."/>
            <person name="Jones M."/>
            <person name="Karaffa L."/>
            <person name="Karanyi Z."/>
            <person name="Kato M."/>
            <person name="Keller N."/>
            <person name="Kelly D.E."/>
            <person name="Kiel J.A."/>
            <person name="Kim J.M."/>
            <person name="van der Klei I.J."/>
            <person name="Klis F.M."/>
            <person name="Kovalchuk A."/>
            <person name="Krasevec N."/>
            <person name="Kubicek C.P."/>
            <person name="Liu B."/>
            <person name="Maccabe A."/>
            <person name="Meyer V."/>
            <person name="Mirabito P."/>
            <person name="Miskei M."/>
            <person name="Mos M."/>
            <person name="Mullins J."/>
            <person name="Nelson D.R."/>
            <person name="Nielsen J."/>
            <person name="Oakley B.R."/>
            <person name="Osmani S.A."/>
            <person name="Pakula T."/>
            <person name="Paszewski A."/>
            <person name="Paulsen I."/>
            <person name="Pilsyk S."/>
            <person name="Pocsi I."/>
            <person name="Punt P.J."/>
            <person name="Ram A.F."/>
            <person name="Ren Q."/>
            <person name="Robellet X."/>
            <person name="Robson G."/>
            <person name="Seiboth B."/>
            <person name="van Solingen P."/>
            <person name="Specht T."/>
            <person name="Sun J."/>
            <person name="Taheri-Talesh N."/>
            <person name="Takeshita N."/>
            <person name="Ussery D."/>
            <person name="vanKuyk P.A."/>
            <person name="Visser H."/>
            <person name="van de Vondervoort P.J."/>
            <person name="de Vries R.P."/>
            <person name="Walton J."/>
            <person name="Xiang X."/>
            <person name="Xiong Y."/>
            <person name="Zeng A.P."/>
            <person name="Brandt B.W."/>
            <person name="Cornell M.J."/>
            <person name="van den Hondel C.A."/>
            <person name="Visser J."/>
            <person name="Oliver S.G."/>
            <person name="Turner G."/>
        </authorList>
    </citation>
    <scope>GENOME REANNOTATION</scope>
    <source>
        <strain evidence="3">FGSC A4 / ATCC 38163 / CBS 112.46 / NRRL 194 / M139</strain>
    </source>
</reference>